<dbReference type="InterPro" id="IPR027417">
    <property type="entry name" value="P-loop_NTPase"/>
</dbReference>
<dbReference type="Pfam" id="PF00486">
    <property type="entry name" value="Trans_reg_C"/>
    <property type="match status" value="1"/>
</dbReference>
<dbReference type="Proteomes" id="UP001500902">
    <property type="component" value="Unassembled WGS sequence"/>
</dbReference>
<accession>A0ABP7BQL5</accession>
<dbReference type="InterPro" id="IPR019734">
    <property type="entry name" value="TPR_rpt"/>
</dbReference>
<dbReference type="Pfam" id="PF03704">
    <property type="entry name" value="BTAD"/>
    <property type="match status" value="1"/>
</dbReference>
<dbReference type="PANTHER" id="PTHR35807:SF1">
    <property type="entry name" value="TRANSCRIPTIONAL REGULATOR REDD"/>
    <property type="match status" value="1"/>
</dbReference>
<feature type="DNA-binding region" description="OmpR/PhoB-type" evidence="5">
    <location>
        <begin position="1"/>
        <end position="96"/>
    </location>
</feature>
<dbReference type="InterPro" id="IPR002182">
    <property type="entry name" value="NB-ARC"/>
</dbReference>
<keyword evidence="2" id="KW-0805">Transcription regulation</keyword>
<dbReference type="Gene3D" id="1.10.10.10">
    <property type="entry name" value="Winged helix-like DNA-binding domain superfamily/Winged helix DNA-binding domain"/>
    <property type="match status" value="1"/>
</dbReference>
<proteinExistence type="inferred from homology"/>
<dbReference type="PRINTS" id="PR00364">
    <property type="entry name" value="DISEASERSIST"/>
</dbReference>
<evidence type="ECO:0000256" key="4">
    <source>
        <dbReference type="ARBA" id="ARBA00023163"/>
    </source>
</evidence>
<dbReference type="PANTHER" id="PTHR35807">
    <property type="entry name" value="TRANSCRIPTIONAL REGULATOR REDD-RELATED"/>
    <property type="match status" value="1"/>
</dbReference>
<dbReference type="InterPro" id="IPR001867">
    <property type="entry name" value="OmpR/PhoB-type_DNA-bd"/>
</dbReference>
<dbReference type="SMART" id="SM01043">
    <property type="entry name" value="BTAD"/>
    <property type="match status" value="1"/>
</dbReference>
<feature type="domain" description="OmpR/PhoB-type" evidence="6">
    <location>
        <begin position="1"/>
        <end position="96"/>
    </location>
</feature>
<protein>
    <submittedName>
        <fullName evidence="7">BTAD domain-containing putative transcriptional regulator</fullName>
    </submittedName>
</protein>
<name>A0ABP7BQL5_9ACTN</name>
<dbReference type="SUPFAM" id="SSF46894">
    <property type="entry name" value="C-terminal effector domain of the bipartite response regulators"/>
    <property type="match status" value="1"/>
</dbReference>
<dbReference type="SMART" id="SM00862">
    <property type="entry name" value="Trans_reg_C"/>
    <property type="match status" value="1"/>
</dbReference>
<evidence type="ECO:0000256" key="3">
    <source>
        <dbReference type="ARBA" id="ARBA00023125"/>
    </source>
</evidence>
<dbReference type="CDD" id="cd15831">
    <property type="entry name" value="BTAD"/>
    <property type="match status" value="1"/>
</dbReference>
<dbReference type="EMBL" id="BAAAZP010000057">
    <property type="protein sequence ID" value="GAA3664523.1"/>
    <property type="molecule type" value="Genomic_DNA"/>
</dbReference>
<dbReference type="Gene3D" id="1.25.40.10">
    <property type="entry name" value="Tetratricopeptide repeat domain"/>
    <property type="match status" value="2"/>
</dbReference>
<comment type="similarity">
    <text evidence="1">Belongs to the AfsR/DnrI/RedD regulatory family.</text>
</comment>
<evidence type="ECO:0000259" key="6">
    <source>
        <dbReference type="PROSITE" id="PS51755"/>
    </source>
</evidence>
<keyword evidence="8" id="KW-1185">Reference proteome</keyword>
<sequence length="920" mass="101460">MEFQVLGQVGATVGHHQVEMGTPRQRCVLAVLLIEKGSVVPTEKLIERVWAHSPPREARSTLYSYVTRIRAAIQSRGTETDGAELVRHAGGYALHVAPERVDLHRFRQLVKKGRAADDERGSTLLRRALALWQTDALTGVSGMWAERTRVQLDDERIMAYLLYQDMQLNLGRHEELLPGLRDLVASHPFDERLAARLMTVLDRCGRQAEALRLYEQVRSQLAEQLGVDPSPELRERHLELLSSASTPAALTPPVPRELPLPPTGFEARARELAELSRMNEQGEDVILALVGTGGIGKTYLALYWAHQHLDRFPDGQLYANLRGFSPTGEHLSSSTVLRNFLESLGVEPSAMPSDGDAQSALYRSLVAGRRMLVVLDDVRDAADVIPLLPGSPACTVLVTSRNKLTGLAVTHGARTLTLDVFTPDEAHGMLTRRIGTMRAAAEAETLMALLEHCGGLPLAIGILASRATAHPEFPLAFLAEELEGESSRLDALDVGDSSTDVRAVFASSYRALPSGAARSFGLLGLAPSSSISLSAAAALLALPIPRARTVLRTLEAAHLVQQHVPLRYRMHDLVRLYAMEVAECHLPADTHEAAMRRLISFYLRSAHTADRMLYPNRLDIELTPPSNDGASLPPIANTAEALAWFDAEYSCLLAAHRFSAARGWDTATSQLAWTLDTYCWRRCHQADRVEIWKTGFEAAERLADPVHRAMARWRLGFARGHAGERDGVIDLLNEALALFTEAGDAVSQAQVHQSLGWALSQRDEHELSLHHAERALFMYQALGNSVWEANALNSVAWCLAQLHQHDKALLHGERALELFRKSDDRDGEAATLDSIGYIVHHMGRYREAIGYYRSAVRLRNVIGNAAQEPDTLVRIGDSHAALGESAQARAAWERAALLYRGQHRVRQAEKVQAMLDASPR</sequence>
<evidence type="ECO:0000256" key="1">
    <source>
        <dbReference type="ARBA" id="ARBA00005820"/>
    </source>
</evidence>
<dbReference type="Pfam" id="PF00931">
    <property type="entry name" value="NB-ARC"/>
    <property type="match status" value="1"/>
</dbReference>
<dbReference type="SUPFAM" id="SSF48452">
    <property type="entry name" value="TPR-like"/>
    <property type="match status" value="2"/>
</dbReference>
<comment type="caution">
    <text evidence="7">The sequence shown here is derived from an EMBL/GenBank/DDBJ whole genome shotgun (WGS) entry which is preliminary data.</text>
</comment>
<evidence type="ECO:0000256" key="2">
    <source>
        <dbReference type="ARBA" id="ARBA00023015"/>
    </source>
</evidence>
<evidence type="ECO:0000256" key="5">
    <source>
        <dbReference type="PROSITE-ProRule" id="PRU01091"/>
    </source>
</evidence>
<keyword evidence="4" id="KW-0804">Transcription</keyword>
<dbReference type="SUPFAM" id="SSF52540">
    <property type="entry name" value="P-loop containing nucleoside triphosphate hydrolases"/>
    <property type="match status" value="1"/>
</dbReference>
<evidence type="ECO:0000313" key="8">
    <source>
        <dbReference type="Proteomes" id="UP001500902"/>
    </source>
</evidence>
<dbReference type="InterPro" id="IPR051677">
    <property type="entry name" value="AfsR-DnrI-RedD_regulator"/>
</dbReference>
<dbReference type="SMART" id="SM00028">
    <property type="entry name" value="TPR"/>
    <property type="match status" value="5"/>
</dbReference>
<reference evidence="8" key="1">
    <citation type="journal article" date="2019" name="Int. J. Syst. Evol. Microbiol.">
        <title>The Global Catalogue of Microorganisms (GCM) 10K type strain sequencing project: providing services to taxonomists for standard genome sequencing and annotation.</title>
        <authorList>
            <consortium name="The Broad Institute Genomics Platform"/>
            <consortium name="The Broad Institute Genome Sequencing Center for Infectious Disease"/>
            <person name="Wu L."/>
            <person name="Ma J."/>
        </authorList>
    </citation>
    <scope>NUCLEOTIDE SEQUENCE [LARGE SCALE GENOMIC DNA]</scope>
    <source>
        <strain evidence="8">JCM 16904</strain>
    </source>
</reference>
<keyword evidence="3 5" id="KW-0238">DNA-binding</keyword>
<organism evidence="7 8">
    <name type="scientific">Nonomuraea antimicrobica</name>
    <dbReference type="NCBI Taxonomy" id="561173"/>
    <lineage>
        <taxon>Bacteria</taxon>
        <taxon>Bacillati</taxon>
        <taxon>Actinomycetota</taxon>
        <taxon>Actinomycetes</taxon>
        <taxon>Streptosporangiales</taxon>
        <taxon>Streptosporangiaceae</taxon>
        <taxon>Nonomuraea</taxon>
    </lineage>
</organism>
<dbReference type="InterPro" id="IPR036388">
    <property type="entry name" value="WH-like_DNA-bd_sf"/>
</dbReference>
<dbReference type="InterPro" id="IPR016032">
    <property type="entry name" value="Sig_transdc_resp-reg_C-effctor"/>
</dbReference>
<evidence type="ECO:0000313" key="7">
    <source>
        <dbReference type="EMBL" id="GAA3664523.1"/>
    </source>
</evidence>
<gene>
    <name evidence="7" type="ORF">GCM10022224_030760</name>
</gene>
<dbReference type="InterPro" id="IPR011990">
    <property type="entry name" value="TPR-like_helical_dom_sf"/>
</dbReference>
<dbReference type="Pfam" id="PF13424">
    <property type="entry name" value="TPR_12"/>
    <property type="match status" value="1"/>
</dbReference>
<dbReference type="Gene3D" id="3.40.50.300">
    <property type="entry name" value="P-loop containing nucleotide triphosphate hydrolases"/>
    <property type="match status" value="1"/>
</dbReference>
<dbReference type="PROSITE" id="PS51755">
    <property type="entry name" value="OMPR_PHOB"/>
    <property type="match status" value="1"/>
</dbReference>
<dbReference type="InterPro" id="IPR005158">
    <property type="entry name" value="BTAD"/>
</dbReference>